<sequence>MKQRTFTNESNISAIRLIFRPQSNIHSNRAAGGSTSDSCWASSIHPGLSAQTSLRPWSSRLAESDGSSGPSQRAHTRIAREPSPGFGPEDADPDEGAVKSSASAVGGASA</sequence>
<evidence type="ECO:0000256" key="1">
    <source>
        <dbReference type="SAM" id="MobiDB-lite"/>
    </source>
</evidence>
<gene>
    <name evidence="2" type="ORF">FIBSPDRAFT_475921</name>
</gene>
<keyword evidence="3" id="KW-1185">Reference proteome</keyword>
<accession>A0A166L7Q9</accession>
<evidence type="ECO:0000313" key="3">
    <source>
        <dbReference type="Proteomes" id="UP000076532"/>
    </source>
</evidence>
<dbReference type="AlphaFoldDB" id="A0A166L7Q9"/>
<name>A0A166L7Q9_9AGAM</name>
<evidence type="ECO:0000313" key="2">
    <source>
        <dbReference type="EMBL" id="KZP22664.1"/>
    </source>
</evidence>
<reference evidence="2 3" key="1">
    <citation type="journal article" date="2016" name="Mol. Biol. Evol.">
        <title>Comparative Genomics of Early-Diverging Mushroom-Forming Fungi Provides Insights into the Origins of Lignocellulose Decay Capabilities.</title>
        <authorList>
            <person name="Nagy L.G."/>
            <person name="Riley R."/>
            <person name="Tritt A."/>
            <person name="Adam C."/>
            <person name="Daum C."/>
            <person name="Floudas D."/>
            <person name="Sun H."/>
            <person name="Yadav J.S."/>
            <person name="Pangilinan J."/>
            <person name="Larsson K.H."/>
            <person name="Matsuura K."/>
            <person name="Barry K."/>
            <person name="Labutti K."/>
            <person name="Kuo R."/>
            <person name="Ohm R.A."/>
            <person name="Bhattacharya S.S."/>
            <person name="Shirouzu T."/>
            <person name="Yoshinaga Y."/>
            <person name="Martin F.M."/>
            <person name="Grigoriev I.V."/>
            <person name="Hibbett D.S."/>
        </authorList>
    </citation>
    <scope>NUCLEOTIDE SEQUENCE [LARGE SCALE GENOMIC DNA]</scope>
    <source>
        <strain evidence="2 3">CBS 109695</strain>
    </source>
</reference>
<proteinExistence type="predicted"/>
<feature type="compositionally biased region" description="Low complexity" evidence="1">
    <location>
        <begin position="98"/>
        <end position="110"/>
    </location>
</feature>
<dbReference type="EMBL" id="KV417538">
    <property type="protein sequence ID" value="KZP22664.1"/>
    <property type="molecule type" value="Genomic_DNA"/>
</dbReference>
<dbReference type="Proteomes" id="UP000076532">
    <property type="component" value="Unassembled WGS sequence"/>
</dbReference>
<organism evidence="2 3">
    <name type="scientific">Athelia psychrophila</name>
    <dbReference type="NCBI Taxonomy" id="1759441"/>
    <lineage>
        <taxon>Eukaryota</taxon>
        <taxon>Fungi</taxon>
        <taxon>Dikarya</taxon>
        <taxon>Basidiomycota</taxon>
        <taxon>Agaricomycotina</taxon>
        <taxon>Agaricomycetes</taxon>
        <taxon>Agaricomycetidae</taxon>
        <taxon>Atheliales</taxon>
        <taxon>Atheliaceae</taxon>
        <taxon>Athelia</taxon>
    </lineage>
</organism>
<feature type="region of interest" description="Disordered" evidence="1">
    <location>
        <begin position="50"/>
        <end position="110"/>
    </location>
</feature>
<protein>
    <submittedName>
        <fullName evidence="2">Uncharacterized protein</fullName>
    </submittedName>
</protein>